<dbReference type="Gene3D" id="1.10.287.950">
    <property type="entry name" value="Methyl-accepting chemotaxis protein"/>
    <property type="match status" value="1"/>
</dbReference>
<dbReference type="SUPFAM" id="SSF58104">
    <property type="entry name" value="Methyl-accepting chemotaxis protein (MCP) signaling domain"/>
    <property type="match status" value="1"/>
</dbReference>
<evidence type="ECO:0000256" key="7">
    <source>
        <dbReference type="ARBA" id="ARBA00029447"/>
    </source>
</evidence>
<dbReference type="FunFam" id="1.10.287.950:FF:000001">
    <property type="entry name" value="Methyl-accepting chemotaxis sensory transducer"/>
    <property type="match status" value="1"/>
</dbReference>
<dbReference type="AlphaFoldDB" id="A0A4P9VG24"/>
<evidence type="ECO:0000259" key="11">
    <source>
        <dbReference type="PROSITE" id="PS50885"/>
    </source>
</evidence>
<dbReference type="InterPro" id="IPR003660">
    <property type="entry name" value="HAMP_dom"/>
</dbReference>
<sequence length="555" mass="61063">MNIKQKMMLLATVPMVLVALLVSLLAYYGMDHLGSAQLEQTRQQMMESKQNELKQYIDIALTAIKPLYDGSASDTNQEQAKNILRDLRYGGSGYFFVYRYDGTNVVLGPKPELEGKNLIDLKDAEGNPVIRNVIDSARSKDGFTQYLWENPSSKLNETKLSYSVDLDKWGWVIGTGFYITDIDQQIALMEKKVSEQQTYLLTIIFGGTIVTLLITMFSSLWITHSITRPLQESVALMEDISEGDGDLTKRLAVNGNTEVDRLAMAFNKFVEKIHKIIIQVRGATQFIQDATQNIHKLTKHHSGQLHLQRSETDQVATAMHQMSATASEVAQSATQAAEAANKAHEESDEGSQIVQSTISSIDELADSLEKAKEVMNKLDAETENIGSVLGVIGSIAEQTNLLALNAAIEAARAGEQGRGFSVVADEVRSLASRTQASTQEIQEMISRLQSESSIAVKVMNASRDQSQMTVDQSKKAGEALSAINDSVNIINDMNHQIASAAEEQTKVSESINQNVTEISNIISDVAHGIEETAEATEKLSEQGKRLGELVFHFKV</sequence>
<evidence type="ECO:0000256" key="8">
    <source>
        <dbReference type="PROSITE-ProRule" id="PRU00284"/>
    </source>
</evidence>
<keyword evidence="4 9" id="KW-1133">Transmembrane helix</keyword>
<dbReference type="GO" id="GO:0004888">
    <property type="term" value="F:transmembrane signaling receptor activity"/>
    <property type="evidence" value="ECO:0007669"/>
    <property type="project" value="InterPro"/>
</dbReference>
<dbReference type="PRINTS" id="PR00260">
    <property type="entry name" value="CHEMTRNSDUCR"/>
</dbReference>
<evidence type="ECO:0000256" key="3">
    <source>
        <dbReference type="ARBA" id="ARBA00022692"/>
    </source>
</evidence>
<evidence type="ECO:0000256" key="1">
    <source>
        <dbReference type="ARBA" id="ARBA00004651"/>
    </source>
</evidence>
<accession>A0A4P9VG24</accession>
<dbReference type="Pfam" id="PF17200">
    <property type="entry name" value="sCache_2"/>
    <property type="match status" value="1"/>
</dbReference>
<keyword evidence="3 9" id="KW-0812">Transmembrane</keyword>
<feature type="domain" description="Methyl-accepting transducer" evidence="10">
    <location>
        <begin position="283"/>
        <end position="519"/>
    </location>
</feature>
<keyword evidence="6 8" id="KW-0807">Transducer</keyword>
<feature type="transmembrane region" description="Helical" evidence="9">
    <location>
        <begin position="199"/>
        <end position="222"/>
    </location>
</feature>
<evidence type="ECO:0000313" key="13">
    <source>
        <dbReference type="Proteomes" id="UP000257039"/>
    </source>
</evidence>
<dbReference type="RefSeq" id="WP_094785633.1">
    <property type="nucleotide sequence ID" value="NZ_NDXW01000001.1"/>
</dbReference>
<dbReference type="GO" id="GO:0007165">
    <property type="term" value="P:signal transduction"/>
    <property type="evidence" value="ECO:0007669"/>
    <property type="project" value="UniProtKB-KW"/>
</dbReference>
<proteinExistence type="inferred from homology"/>
<evidence type="ECO:0000256" key="4">
    <source>
        <dbReference type="ARBA" id="ARBA00022989"/>
    </source>
</evidence>
<dbReference type="EMBL" id="NDXW01000001">
    <property type="protein sequence ID" value="RDH42075.1"/>
    <property type="molecule type" value="Genomic_DNA"/>
</dbReference>
<dbReference type="SMART" id="SM01049">
    <property type="entry name" value="Cache_2"/>
    <property type="match status" value="1"/>
</dbReference>
<dbReference type="PROSITE" id="PS50885">
    <property type="entry name" value="HAMP"/>
    <property type="match status" value="1"/>
</dbReference>
<protein>
    <submittedName>
        <fullName evidence="12">Methyl-accepting chemotaxis protein</fullName>
    </submittedName>
</protein>
<dbReference type="CDD" id="cd06225">
    <property type="entry name" value="HAMP"/>
    <property type="match status" value="1"/>
</dbReference>
<keyword evidence="13" id="KW-1185">Reference proteome</keyword>
<dbReference type="PANTHER" id="PTHR32089:SF119">
    <property type="entry name" value="METHYL-ACCEPTING CHEMOTAXIS PROTEIN CTPL"/>
    <property type="match status" value="1"/>
</dbReference>
<dbReference type="Proteomes" id="UP000257039">
    <property type="component" value="Unassembled WGS sequence"/>
</dbReference>
<dbReference type="GO" id="GO:0005886">
    <property type="term" value="C:plasma membrane"/>
    <property type="evidence" value="ECO:0007669"/>
    <property type="project" value="UniProtKB-SubCell"/>
</dbReference>
<keyword evidence="5 9" id="KW-0472">Membrane</keyword>
<dbReference type="GO" id="GO:0006935">
    <property type="term" value="P:chemotaxis"/>
    <property type="evidence" value="ECO:0007669"/>
    <property type="project" value="InterPro"/>
</dbReference>
<dbReference type="InterPro" id="IPR033480">
    <property type="entry name" value="sCache_2"/>
</dbReference>
<evidence type="ECO:0000256" key="5">
    <source>
        <dbReference type="ARBA" id="ARBA00023136"/>
    </source>
</evidence>
<dbReference type="PANTHER" id="PTHR32089">
    <property type="entry name" value="METHYL-ACCEPTING CHEMOTAXIS PROTEIN MCPB"/>
    <property type="match status" value="1"/>
</dbReference>
<evidence type="ECO:0000256" key="6">
    <source>
        <dbReference type="ARBA" id="ARBA00023224"/>
    </source>
</evidence>
<feature type="domain" description="HAMP" evidence="11">
    <location>
        <begin position="224"/>
        <end position="278"/>
    </location>
</feature>
<name>A0A4P9VG24_9GAMM</name>
<dbReference type="InterPro" id="IPR004090">
    <property type="entry name" value="Chemotax_Me-accpt_rcpt"/>
</dbReference>
<comment type="subcellular location">
    <subcellularLocation>
        <location evidence="1">Cell membrane</location>
        <topology evidence="1">Multi-pass membrane protein</topology>
    </subcellularLocation>
</comment>
<evidence type="ECO:0000256" key="2">
    <source>
        <dbReference type="ARBA" id="ARBA00022475"/>
    </source>
</evidence>
<dbReference type="CDD" id="cd11386">
    <property type="entry name" value="MCP_signal"/>
    <property type="match status" value="1"/>
</dbReference>
<comment type="similarity">
    <text evidence="7">Belongs to the methyl-accepting chemotaxis (MCP) protein family.</text>
</comment>
<comment type="caution">
    <text evidence="12">The sequence shown here is derived from an EMBL/GenBank/DDBJ whole genome shotgun (WGS) entry which is preliminary data.</text>
</comment>
<evidence type="ECO:0000313" key="12">
    <source>
        <dbReference type="EMBL" id="RDH42075.1"/>
    </source>
</evidence>
<keyword evidence="2" id="KW-1003">Cell membrane</keyword>
<dbReference type="PROSITE" id="PS50111">
    <property type="entry name" value="CHEMOTAXIS_TRANSDUC_2"/>
    <property type="match status" value="1"/>
</dbReference>
<dbReference type="InterPro" id="IPR004089">
    <property type="entry name" value="MCPsignal_dom"/>
</dbReference>
<reference evidence="12 13" key="1">
    <citation type="submission" date="2017-04" db="EMBL/GenBank/DDBJ databases">
        <title>Draft genome sequence of Zooshikella ganghwensis VG4 isolated from Red Sea sediments.</title>
        <authorList>
            <person name="Rehman Z."/>
            <person name="Alam I."/>
            <person name="Kamau A."/>
            <person name="Bajic V."/>
            <person name="Leiknes T."/>
        </authorList>
    </citation>
    <scope>NUCLEOTIDE SEQUENCE [LARGE SCALE GENOMIC DNA]</scope>
    <source>
        <strain evidence="12 13">VG4</strain>
    </source>
</reference>
<dbReference type="SMART" id="SM00283">
    <property type="entry name" value="MA"/>
    <property type="match status" value="1"/>
</dbReference>
<dbReference type="Gene3D" id="3.30.450.20">
    <property type="entry name" value="PAS domain"/>
    <property type="match status" value="1"/>
</dbReference>
<dbReference type="Pfam" id="PF00015">
    <property type="entry name" value="MCPsignal"/>
    <property type="match status" value="1"/>
</dbReference>
<evidence type="ECO:0000259" key="10">
    <source>
        <dbReference type="PROSITE" id="PS50111"/>
    </source>
</evidence>
<evidence type="ECO:0000256" key="9">
    <source>
        <dbReference type="SAM" id="Phobius"/>
    </source>
</evidence>
<gene>
    <name evidence="12" type="ORF">B9G39_00695</name>
</gene>
<dbReference type="SMART" id="SM00304">
    <property type="entry name" value="HAMP"/>
    <property type="match status" value="1"/>
</dbReference>
<organism evidence="12 13">
    <name type="scientific">Zooshikella ganghwensis</name>
    <dbReference type="NCBI Taxonomy" id="202772"/>
    <lineage>
        <taxon>Bacteria</taxon>
        <taxon>Pseudomonadati</taxon>
        <taxon>Pseudomonadota</taxon>
        <taxon>Gammaproteobacteria</taxon>
        <taxon>Oceanospirillales</taxon>
        <taxon>Zooshikellaceae</taxon>
        <taxon>Zooshikella</taxon>
    </lineage>
</organism>
<dbReference type="Pfam" id="PF00672">
    <property type="entry name" value="HAMP"/>
    <property type="match status" value="1"/>
</dbReference>